<feature type="compositionally biased region" description="Basic and acidic residues" evidence="2">
    <location>
        <begin position="39"/>
        <end position="50"/>
    </location>
</feature>
<dbReference type="InterPro" id="IPR013083">
    <property type="entry name" value="Znf_RING/FYVE/PHD"/>
</dbReference>
<dbReference type="AlphaFoldDB" id="A0A9P9WYB6"/>
<dbReference type="EMBL" id="JAFIMR010000001">
    <property type="protein sequence ID" value="KAI1881528.1"/>
    <property type="molecule type" value="Genomic_DNA"/>
</dbReference>
<feature type="region of interest" description="Disordered" evidence="2">
    <location>
        <begin position="22"/>
        <end position="153"/>
    </location>
</feature>
<feature type="compositionally biased region" description="Polar residues" evidence="2">
    <location>
        <begin position="29"/>
        <end position="38"/>
    </location>
</feature>
<accession>A0A9P9WYB6</accession>
<sequence>MTSFTKTLMTENGSIKGKIKYLVEDPPMSRQQSGSCSSRDIERGAGDHRVSSRSRNSSPASDFHRTDRPSRSSNTSSRYAVDARTESPPRRGRPQISSGALSEYMAHAQAPPRMSRSRQRPVDPSPSRAGRTPAEVPVSESQSSRGQGTSSTSMESILDILENMQMDESEDEDPMQYADNESFFPEPKVTFMMDKPDNVICSICMTIPLRLGRSSGRPSENDTVVLACGHVSCAGCMELWLDANGSCPFCRVSHEYKACGHPVKPRVIAKDTIMSLPKTIPEGGKIGSCCPDCRADDSARKLRRHEQAIRKWRRVVAQANTSIEDSALLARAQEALGHAKRAFEDFQASEDYQNTVRARTHW</sequence>
<dbReference type="Pfam" id="PF13920">
    <property type="entry name" value="zf-C3HC4_3"/>
    <property type="match status" value="1"/>
</dbReference>
<gene>
    <name evidence="4" type="ORF">JX265_000354</name>
</gene>
<dbReference type="Gene3D" id="3.30.40.10">
    <property type="entry name" value="Zinc/RING finger domain, C3HC4 (zinc finger)"/>
    <property type="match status" value="1"/>
</dbReference>
<evidence type="ECO:0000256" key="1">
    <source>
        <dbReference type="PROSITE-ProRule" id="PRU00175"/>
    </source>
</evidence>
<evidence type="ECO:0000313" key="4">
    <source>
        <dbReference type="EMBL" id="KAI1881528.1"/>
    </source>
</evidence>
<organism evidence="4 5">
    <name type="scientific">Neoarthrinium moseri</name>
    <dbReference type="NCBI Taxonomy" id="1658444"/>
    <lineage>
        <taxon>Eukaryota</taxon>
        <taxon>Fungi</taxon>
        <taxon>Dikarya</taxon>
        <taxon>Ascomycota</taxon>
        <taxon>Pezizomycotina</taxon>
        <taxon>Sordariomycetes</taxon>
        <taxon>Xylariomycetidae</taxon>
        <taxon>Amphisphaeriales</taxon>
        <taxon>Apiosporaceae</taxon>
        <taxon>Neoarthrinium</taxon>
    </lineage>
</organism>
<dbReference type="SMART" id="SM00184">
    <property type="entry name" value="RING"/>
    <property type="match status" value="1"/>
</dbReference>
<dbReference type="InterPro" id="IPR001841">
    <property type="entry name" value="Znf_RING"/>
</dbReference>
<dbReference type="PROSITE" id="PS50089">
    <property type="entry name" value="ZF_RING_2"/>
    <property type="match status" value="1"/>
</dbReference>
<reference evidence="4" key="1">
    <citation type="submission" date="2021-03" db="EMBL/GenBank/DDBJ databases">
        <title>Revisited historic fungal species revealed as producer of novel bioactive compounds through whole genome sequencing and comparative genomics.</title>
        <authorList>
            <person name="Vignolle G.A."/>
            <person name="Hochenegger N."/>
            <person name="Mach R.L."/>
            <person name="Mach-Aigner A.R."/>
            <person name="Javad Rahimi M."/>
            <person name="Salim K.A."/>
            <person name="Chan C.M."/>
            <person name="Lim L.B.L."/>
            <person name="Cai F."/>
            <person name="Druzhinina I.S."/>
            <person name="U'Ren J.M."/>
            <person name="Derntl C."/>
        </authorList>
    </citation>
    <scope>NUCLEOTIDE SEQUENCE</scope>
    <source>
        <strain evidence="4">TUCIM 5799</strain>
    </source>
</reference>
<protein>
    <recommendedName>
        <fullName evidence="3">RING-type domain-containing protein</fullName>
    </recommendedName>
</protein>
<evidence type="ECO:0000256" key="2">
    <source>
        <dbReference type="SAM" id="MobiDB-lite"/>
    </source>
</evidence>
<keyword evidence="1" id="KW-0863">Zinc-finger</keyword>
<comment type="caution">
    <text evidence="4">The sequence shown here is derived from an EMBL/GenBank/DDBJ whole genome shotgun (WGS) entry which is preliminary data.</text>
</comment>
<proteinExistence type="predicted"/>
<feature type="domain" description="RING-type" evidence="3">
    <location>
        <begin position="201"/>
        <end position="251"/>
    </location>
</feature>
<evidence type="ECO:0000313" key="5">
    <source>
        <dbReference type="Proteomes" id="UP000829685"/>
    </source>
</evidence>
<name>A0A9P9WYB6_9PEZI</name>
<feature type="compositionally biased region" description="Low complexity" evidence="2">
    <location>
        <begin position="139"/>
        <end position="153"/>
    </location>
</feature>
<dbReference type="SUPFAM" id="SSF57850">
    <property type="entry name" value="RING/U-box"/>
    <property type="match status" value="1"/>
</dbReference>
<keyword evidence="1" id="KW-0479">Metal-binding</keyword>
<dbReference type="GO" id="GO:0008270">
    <property type="term" value="F:zinc ion binding"/>
    <property type="evidence" value="ECO:0007669"/>
    <property type="project" value="UniProtKB-KW"/>
</dbReference>
<evidence type="ECO:0000259" key="3">
    <source>
        <dbReference type="PROSITE" id="PS50089"/>
    </source>
</evidence>
<keyword evidence="5" id="KW-1185">Reference proteome</keyword>
<keyword evidence="1" id="KW-0862">Zinc</keyword>
<dbReference type="Proteomes" id="UP000829685">
    <property type="component" value="Unassembled WGS sequence"/>
</dbReference>